<reference evidence="2" key="1">
    <citation type="submission" date="2021-03" db="EMBL/GenBank/DDBJ databases">
        <title>Draft genome sequence of rust myrtle Austropuccinia psidii MF-1, a brazilian biotype.</title>
        <authorList>
            <person name="Quecine M.C."/>
            <person name="Pachon D.M.R."/>
            <person name="Bonatelli M.L."/>
            <person name="Correr F.H."/>
            <person name="Franceschini L.M."/>
            <person name="Leite T.F."/>
            <person name="Margarido G.R.A."/>
            <person name="Almeida C.A."/>
            <person name="Ferrarezi J.A."/>
            <person name="Labate C.A."/>
        </authorList>
    </citation>
    <scope>NUCLEOTIDE SEQUENCE</scope>
    <source>
        <strain evidence="2">MF-1</strain>
    </source>
</reference>
<sequence>MRAAGASIQTISNHLQVPPTTIHDTIRKHQRRGHLKSLPIPGRTRKLNYRDLCQSARVVQQNQRKNLAEIKNLVTIDVSINTLQIVIHKDLGKQSCIAVKKPYLSPLHMEKQSNFARQHLNWTIVQCSRVIWTDESSYELGKGLTRTQVWGTPQEKYELESMTVNHRSGQRSFMVWGALCGAIQSKLVFLPPGQRSAVNFISNVYEPSLLPFYNELIDAGVAENYNQLTLMEDGAPTHTAQVSNYWRQSNNIHKLQWPASSPDLNPIKNVWFKMKYMVTNLFNPKTME</sequence>
<gene>
    <name evidence="2" type="ORF">O181_131162</name>
</gene>
<protein>
    <recommendedName>
        <fullName evidence="1">Tc1-like transposase DDE domain-containing protein</fullName>
    </recommendedName>
</protein>
<dbReference type="Gene3D" id="3.30.420.10">
    <property type="entry name" value="Ribonuclease H-like superfamily/Ribonuclease H"/>
    <property type="match status" value="1"/>
</dbReference>
<dbReference type="AlphaFoldDB" id="A0A9Q3L2I4"/>
<dbReference type="InterPro" id="IPR036397">
    <property type="entry name" value="RNaseH_sf"/>
</dbReference>
<keyword evidence="3" id="KW-1185">Reference proteome</keyword>
<organism evidence="2 3">
    <name type="scientific">Austropuccinia psidii MF-1</name>
    <dbReference type="NCBI Taxonomy" id="1389203"/>
    <lineage>
        <taxon>Eukaryota</taxon>
        <taxon>Fungi</taxon>
        <taxon>Dikarya</taxon>
        <taxon>Basidiomycota</taxon>
        <taxon>Pucciniomycotina</taxon>
        <taxon>Pucciniomycetes</taxon>
        <taxon>Pucciniales</taxon>
        <taxon>Sphaerophragmiaceae</taxon>
        <taxon>Austropuccinia</taxon>
    </lineage>
</organism>
<dbReference type="Proteomes" id="UP000765509">
    <property type="component" value="Unassembled WGS sequence"/>
</dbReference>
<dbReference type="GO" id="GO:0003676">
    <property type="term" value="F:nucleic acid binding"/>
    <property type="evidence" value="ECO:0007669"/>
    <property type="project" value="InterPro"/>
</dbReference>
<comment type="caution">
    <text evidence="2">The sequence shown here is derived from an EMBL/GenBank/DDBJ whole genome shotgun (WGS) entry which is preliminary data.</text>
</comment>
<name>A0A9Q3L2I4_9BASI</name>
<evidence type="ECO:0000259" key="1">
    <source>
        <dbReference type="Pfam" id="PF13358"/>
    </source>
</evidence>
<evidence type="ECO:0000313" key="2">
    <source>
        <dbReference type="EMBL" id="MBW0591447.1"/>
    </source>
</evidence>
<dbReference type="EMBL" id="AVOT02143123">
    <property type="protein sequence ID" value="MBW0591447.1"/>
    <property type="molecule type" value="Genomic_DNA"/>
</dbReference>
<feature type="domain" description="Tc1-like transposase DDE" evidence="1">
    <location>
        <begin position="216"/>
        <end position="280"/>
    </location>
</feature>
<dbReference type="InterPro" id="IPR038717">
    <property type="entry name" value="Tc1-like_DDE_dom"/>
</dbReference>
<dbReference type="PANTHER" id="PTHR46068:SF1">
    <property type="entry name" value="TRANSPOSASE IS30-LIKE HTH DOMAIN-CONTAINING PROTEIN"/>
    <property type="match status" value="1"/>
</dbReference>
<proteinExistence type="predicted"/>
<dbReference type="PANTHER" id="PTHR46068">
    <property type="entry name" value="PROTEIN CBG27172"/>
    <property type="match status" value="1"/>
</dbReference>
<accession>A0A9Q3L2I4</accession>
<evidence type="ECO:0000313" key="3">
    <source>
        <dbReference type="Proteomes" id="UP000765509"/>
    </source>
</evidence>
<dbReference type="Pfam" id="PF13358">
    <property type="entry name" value="DDE_3"/>
    <property type="match status" value="1"/>
</dbReference>